<dbReference type="Proteomes" id="UP000198362">
    <property type="component" value="Unassembled WGS sequence"/>
</dbReference>
<dbReference type="EMBL" id="FZPH01000009">
    <property type="protein sequence ID" value="SNT54327.1"/>
    <property type="molecule type" value="Genomic_DNA"/>
</dbReference>
<reference evidence="2 3" key="1">
    <citation type="submission" date="2017-06" db="EMBL/GenBank/DDBJ databases">
        <authorList>
            <person name="Kim H.J."/>
            <person name="Triplett B.A."/>
        </authorList>
    </citation>
    <scope>NUCLEOTIDE SEQUENCE [LARGE SCALE GENOMIC DNA]</scope>
    <source>
        <strain evidence="2 3">CGMCC 4.5593</strain>
    </source>
</reference>
<name>A0A239NH96_9ACTN</name>
<accession>A0A239NH96</accession>
<dbReference type="PANTHER" id="PTHR30419">
    <property type="entry name" value="HTH-TYPE TRANSCRIPTIONAL REGULATOR YBHD"/>
    <property type="match status" value="1"/>
</dbReference>
<gene>
    <name evidence="2" type="ORF">SAMN05421812_10940</name>
</gene>
<keyword evidence="3" id="KW-1185">Reference proteome</keyword>
<dbReference type="InterPro" id="IPR005119">
    <property type="entry name" value="LysR_subst-bd"/>
</dbReference>
<feature type="domain" description="LysR substrate-binding" evidence="1">
    <location>
        <begin position="20"/>
        <end position="205"/>
    </location>
</feature>
<evidence type="ECO:0000313" key="2">
    <source>
        <dbReference type="EMBL" id="SNT54327.1"/>
    </source>
</evidence>
<dbReference type="InterPro" id="IPR050950">
    <property type="entry name" value="HTH-type_LysR_regulators"/>
</dbReference>
<organism evidence="2 3">
    <name type="scientific">Asanoa hainanensis</name>
    <dbReference type="NCBI Taxonomy" id="560556"/>
    <lineage>
        <taxon>Bacteria</taxon>
        <taxon>Bacillati</taxon>
        <taxon>Actinomycetota</taxon>
        <taxon>Actinomycetes</taxon>
        <taxon>Micromonosporales</taxon>
        <taxon>Micromonosporaceae</taxon>
        <taxon>Asanoa</taxon>
    </lineage>
</organism>
<evidence type="ECO:0000313" key="3">
    <source>
        <dbReference type="Proteomes" id="UP000198362"/>
    </source>
</evidence>
<proteinExistence type="predicted"/>
<dbReference type="GO" id="GO:0006355">
    <property type="term" value="P:regulation of DNA-templated transcription"/>
    <property type="evidence" value="ECO:0007669"/>
    <property type="project" value="TreeGrafter"/>
</dbReference>
<dbReference type="Pfam" id="PF03466">
    <property type="entry name" value="LysR_substrate"/>
    <property type="match status" value="1"/>
</dbReference>
<protein>
    <submittedName>
        <fullName evidence="2">LysR substrate binding domain-containing protein</fullName>
    </submittedName>
</protein>
<dbReference type="GO" id="GO:0005829">
    <property type="term" value="C:cytosol"/>
    <property type="evidence" value="ECO:0007669"/>
    <property type="project" value="TreeGrafter"/>
</dbReference>
<dbReference type="Gene3D" id="3.40.190.290">
    <property type="match status" value="1"/>
</dbReference>
<sequence>MGCPALIGARLGTQGLPHVDLPAILGRFHESHPQVVIRLRGATGGSTAQLVEVVGGGLDLALVGTIERPAGIRLFPLGSVRCCLVCSGHNPLAGATSVTLADLAHETFVDFPVGWGIRTLVDRAFALAGVVRDVPFEAADQASALALVRNNLGVAFLPREGSETPETAVVDVTGVDLDLSVALATPADRSPSPVTAALVHAILAAAGDATAT</sequence>
<dbReference type="AlphaFoldDB" id="A0A239NH96"/>
<evidence type="ECO:0000259" key="1">
    <source>
        <dbReference type="Pfam" id="PF03466"/>
    </source>
</evidence>
<dbReference type="SUPFAM" id="SSF53850">
    <property type="entry name" value="Periplasmic binding protein-like II"/>
    <property type="match status" value="1"/>
</dbReference>